<gene>
    <name evidence="1" type="primary">158</name>
    <name evidence="1" type="ORF">PBI_ONEUP_158</name>
</gene>
<dbReference type="RefSeq" id="YP_009274574.1">
    <property type="nucleotide sequence ID" value="NC_030917.1"/>
</dbReference>
<organism evidence="1 2">
    <name type="scientific">Gordonia phage OneUp</name>
    <dbReference type="NCBI Taxonomy" id="1838074"/>
    <lineage>
        <taxon>Viruses</taxon>
        <taxon>Duplodnaviria</taxon>
        <taxon>Heunggongvirae</taxon>
        <taxon>Uroviricota</taxon>
        <taxon>Caudoviricetes</taxon>
        <taxon>Oneupvirus</taxon>
        <taxon>Oneupvirus oneup</taxon>
    </lineage>
</organism>
<dbReference type="KEGG" id="vg:28800616"/>
<protein>
    <submittedName>
        <fullName evidence="1">Uncharacterized protein</fullName>
    </submittedName>
</protein>
<reference evidence="2" key="1">
    <citation type="submission" date="2016-03" db="EMBL/GenBank/DDBJ databases">
        <authorList>
            <person name="Ploux O."/>
        </authorList>
    </citation>
    <scope>NUCLEOTIDE SEQUENCE [LARGE SCALE GENOMIC DNA]</scope>
</reference>
<evidence type="ECO:0000313" key="1">
    <source>
        <dbReference type="EMBL" id="ANA86491.1"/>
    </source>
</evidence>
<accession>A0A160DF31</accession>
<keyword evidence="2" id="KW-1185">Reference proteome</keyword>
<dbReference type="EMBL" id="KU998245">
    <property type="protein sequence ID" value="ANA86491.1"/>
    <property type="molecule type" value="Genomic_DNA"/>
</dbReference>
<dbReference type="OrthoDB" id="28977at10239"/>
<proteinExistence type="predicted"/>
<dbReference type="GeneID" id="28800616"/>
<evidence type="ECO:0000313" key="2">
    <source>
        <dbReference type="Proteomes" id="UP000204609"/>
    </source>
</evidence>
<dbReference type="Proteomes" id="UP000204609">
    <property type="component" value="Segment"/>
</dbReference>
<name>A0A160DF31_9CAUD</name>
<sequence length="72" mass="7913">MNSDQFKLTIRTSNAAFGGGAGEIDEYAAGVEIARILRKVADYIEEYGVPRTTHSIFDQNGNRVGGYKLEDD</sequence>